<dbReference type="PANTHER" id="PTHR11417">
    <property type="entry name" value="SOMATOTROPIN,PROLACTIN"/>
    <property type="match status" value="1"/>
</dbReference>
<reference evidence="12 13" key="1">
    <citation type="submission" date="2013-11" db="EMBL/GenBank/DDBJ databases">
        <title>The Damaraland mole rat (Fukomys damarensis) genome and evolution of African mole rats.</title>
        <authorList>
            <person name="Gladyshev V.N."/>
            <person name="Fang X."/>
        </authorList>
    </citation>
    <scope>NUCLEOTIDE SEQUENCE [LARGE SCALE GENOMIC DNA]</scope>
    <source>
        <tissue evidence="12">Liver</tissue>
    </source>
</reference>
<accession>A0A091DCK7</accession>
<dbReference type="Proteomes" id="UP000028990">
    <property type="component" value="Unassembled WGS sequence"/>
</dbReference>
<keyword evidence="11" id="KW-0175">Coiled coil</keyword>
<evidence type="ECO:0000313" key="13">
    <source>
        <dbReference type="Proteomes" id="UP000028990"/>
    </source>
</evidence>
<keyword evidence="3" id="KW-0964">Secreted</keyword>
<dbReference type="GO" id="GO:0007595">
    <property type="term" value="P:lactation"/>
    <property type="evidence" value="ECO:0007669"/>
    <property type="project" value="UniProtKB-KW"/>
</dbReference>
<evidence type="ECO:0000256" key="5">
    <source>
        <dbReference type="ARBA" id="ARBA00023157"/>
    </source>
</evidence>
<keyword evidence="13" id="KW-1185">Reference proteome</keyword>
<name>A0A091DCK7_FUKDA</name>
<keyword evidence="4 10" id="KW-0372">Hormone</keyword>
<dbReference type="Gene3D" id="1.20.1250.10">
    <property type="match status" value="1"/>
</dbReference>
<dbReference type="PRINTS" id="PR00836">
    <property type="entry name" value="SOMATOTROPIN"/>
</dbReference>
<feature type="coiled-coil region" evidence="11">
    <location>
        <begin position="82"/>
        <end position="109"/>
    </location>
</feature>
<sequence length="172" mass="20057">MSSLLLCVDVASHPLCGNECPPLYADLFVPVVSASQYIFFNVRKLFVEFYKDDLRFVVRLLYSWNEPLLLLAKEAHHLPEYSSHLRHEAEHIANQIQQLQELMNNVASQFDPEITSKVDFATWTELPSLLSADKRTRLFVTYNLLRCLKEDFRMIGSYLAWFLCEFSEVDEC</sequence>
<dbReference type="InterPro" id="IPR001400">
    <property type="entry name" value="Somatotropin/Prolactin"/>
</dbReference>
<dbReference type="PANTHER" id="PTHR11417:SF5">
    <property type="entry name" value="PROLACTIN"/>
    <property type="match status" value="1"/>
</dbReference>
<evidence type="ECO:0000256" key="3">
    <source>
        <dbReference type="ARBA" id="ARBA00022525"/>
    </source>
</evidence>
<dbReference type="GO" id="GO:0008284">
    <property type="term" value="P:positive regulation of cell population proliferation"/>
    <property type="evidence" value="ECO:0007669"/>
    <property type="project" value="TreeGrafter"/>
</dbReference>
<dbReference type="GO" id="GO:0046427">
    <property type="term" value="P:positive regulation of receptor signaling pathway via JAK-STAT"/>
    <property type="evidence" value="ECO:0007669"/>
    <property type="project" value="TreeGrafter"/>
</dbReference>
<gene>
    <name evidence="12" type="ORF">H920_10412</name>
</gene>
<proteinExistence type="inferred from homology"/>
<evidence type="ECO:0000256" key="7">
    <source>
        <dbReference type="ARBA" id="ARBA00038619"/>
    </source>
</evidence>
<dbReference type="GO" id="GO:0005179">
    <property type="term" value="F:hormone activity"/>
    <property type="evidence" value="ECO:0007669"/>
    <property type="project" value="UniProtKB-KW"/>
</dbReference>
<evidence type="ECO:0000256" key="4">
    <source>
        <dbReference type="ARBA" id="ARBA00022702"/>
    </source>
</evidence>
<evidence type="ECO:0000256" key="1">
    <source>
        <dbReference type="ARBA" id="ARBA00004613"/>
    </source>
</evidence>
<keyword evidence="9" id="KW-0421">Lactation</keyword>
<evidence type="ECO:0000256" key="2">
    <source>
        <dbReference type="ARBA" id="ARBA00008474"/>
    </source>
</evidence>
<keyword evidence="5" id="KW-1015">Disulfide bond</keyword>
<dbReference type="InterPro" id="IPR009079">
    <property type="entry name" value="4_helix_cytokine-like_core"/>
</dbReference>
<protein>
    <recommendedName>
        <fullName evidence="8">Prolactin</fullName>
    </recommendedName>
</protein>
<comment type="subcellular location">
    <subcellularLocation>
        <location evidence="1 10">Secreted</location>
    </subcellularLocation>
</comment>
<dbReference type="SUPFAM" id="SSF47266">
    <property type="entry name" value="4-helical cytokines"/>
    <property type="match status" value="1"/>
</dbReference>
<evidence type="ECO:0000256" key="6">
    <source>
        <dbReference type="ARBA" id="ARBA00037239"/>
    </source>
</evidence>
<dbReference type="AlphaFoldDB" id="A0A091DCK7"/>
<comment type="subunit">
    <text evidence="7">Interacts with PRLR.</text>
</comment>
<dbReference type="GO" id="GO:0031667">
    <property type="term" value="P:response to nutrient levels"/>
    <property type="evidence" value="ECO:0007669"/>
    <property type="project" value="TreeGrafter"/>
</dbReference>
<evidence type="ECO:0000256" key="11">
    <source>
        <dbReference type="SAM" id="Coils"/>
    </source>
</evidence>
<evidence type="ECO:0000256" key="8">
    <source>
        <dbReference type="ARBA" id="ARBA00041065"/>
    </source>
</evidence>
<evidence type="ECO:0000256" key="10">
    <source>
        <dbReference type="RuleBase" id="RU003618"/>
    </source>
</evidence>
<dbReference type="OMA" id="YSWNEPL"/>
<dbReference type="GO" id="GO:0005615">
    <property type="term" value="C:extracellular space"/>
    <property type="evidence" value="ECO:0007669"/>
    <property type="project" value="TreeGrafter"/>
</dbReference>
<comment type="similarity">
    <text evidence="2 10">Belongs to the somatotropin/prolactin family.</text>
</comment>
<evidence type="ECO:0000313" key="12">
    <source>
        <dbReference type="EMBL" id="KFO28188.1"/>
    </source>
</evidence>
<dbReference type="Pfam" id="PF00103">
    <property type="entry name" value="Hormone_1"/>
    <property type="match status" value="1"/>
</dbReference>
<dbReference type="EMBL" id="KN122802">
    <property type="protein sequence ID" value="KFO28188.1"/>
    <property type="molecule type" value="Genomic_DNA"/>
</dbReference>
<organism evidence="12 13">
    <name type="scientific">Fukomys damarensis</name>
    <name type="common">Damaraland mole rat</name>
    <name type="synonym">Cryptomys damarensis</name>
    <dbReference type="NCBI Taxonomy" id="885580"/>
    <lineage>
        <taxon>Eukaryota</taxon>
        <taxon>Metazoa</taxon>
        <taxon>Chordata</taxon>
        <taxon>Craniata</taxon>
        <taxon>Vertebrata</taxon>
        <taxon>Euteleostomi</taxon>
        <taxon>Mammalia</taxon>
        <taxon>Eutheria</taxon>
        <taxon>Euarchontoglires</taxon>
        <taxon>Glires</taxon>
        <taxon>Rodentia</taxon>
        <taxon>Hystricomorpha</taxon>
        <taxon>Bathyergidae</taxon>
        <taxon>Fukomys</taxon>
    </lineage>
</organism>
<comment type="function">
    <text evidence="6">Prolactin acts primarily on the mammary gland by promoting lactation.</text>
</comment>
<dbReference type="STRING" id="885580.ENSFDAP00000006237"/>
<evidence type="ECO:0000256" key="9">
    <source>
        <dbReference type="ARBA" id="ARBA00043262"/>
    </source>
</evidence>